<evidence type="ECO:0000256" key="1">
    <source>
        <dbReference type="SAM" id="MobiDB-lite"/>
    </source>
</evidence>
<feature type="compositionally biased region" description="Gly residues" evidence="1">
    <location>
        <begin position="1"/>
        <end position="10"/>
    </location>
</feature>
<comment type="caution">
    <text evidence="2">The sequence shown here is derived from an EMBL/GenBank/DDBJ whole genome shotgun (WGS) entry which is preliminary data.</text>
</comment>
<evidence type="ECO:0000313" key="3">
    <source>
        <dbReference type="Proteomes" id="UP000653644"/>
    </source>
</evidence>
<feature type="region of interest" description="Disordered" evidence="1">
    <location>
        <begin position="39"/>
        <end position="79"/>
    </location>
</feature>
<accession>A0ABQ3D7I3</accession>
<organism evidence="2 3">
    <name type="scientific">Streptomyces canarius</name>
    <dbReference type="NCBI Taxonomy" id="285453"/>
    <lineage>
        <taxon>Bacteria</taxon>
        <taxon>Bacillati</taxon>
        <taxon>Actinomycetota</taxon>
        <taxon>Actinomycetes</taxon>
        <taxon>Kitasatosporales</taxon>
        <taxon>Streptomycetaceae</taxon>
        <taxon>Streptomyces</taxon>
    </lineage>
</organism>
<reference evidence="3" key="1">
    <citation type="journal article" date="2019" name="Int. J. Syst. Evol. Microbiol.">
        <title>The Global Catalogue of Microorganisms (GCM) 10K type strain sequencing project: providing services to taxonomists for standard genome sequencing and annotation.</title>
        <authorList>
            <consortium name="The Broad Institute Genomics Platform"/>
            <consortium name="The Broad Institute Genome Sequencing Center for Infectious Disease"/>
            <person name="Wu L."/>
            <person name="Ma J."/>
        </authorList>
    </citation>
    <scope>NUCLEOTIDE SEQUENCE [LARGE SCALE GENOMIC DNA]</scope>
    <source>
        <strain evidence="3">JCM 4733</strain>
    </source>
</reference>
<sequence length="79" mass="7807">MREAGAGGPAVGPDRPTREIPRPMVTGTQDETVARVLGASRRPCGDGGSAAGTLLAPGRDAGAPIGHRRGTGADGFLSA</sequence>
<protein>
    <submittedName>
        <fullName evidence="2">Uncharacterized protein</fullName>
    </submittedName>
</protein>
<gene>
    <name evidence="2" type="ORF">GCM10010345_77540</name>
</gene>
<keyword evidence="3" id="KW-1185">Reference proteome</keyword>
<name>A0ABQ3D7I3_9ACTN</name>
<dbReference type="EMBL" id="BMVN01000045">
    <property type="protein sequence ID" value="GHA61869.1"/>
    <property type="molecule type" value="Genomic_DNA"/>
</dbReference>
<feature type="region of interest" description="Disordered" evidence="1">
    <location>
        <begin position="1"/>
        <end position="24"/>
    </location>
</feature>
<evidence type="ECO:0000313" key="2">
    <source>
        <dbReference type="EMBL" id="GHA61869.1"/>
    </source>
</evidence>
<dbReference type="Proteomes" id="UP000653644">
    <property type="component" value="Unassembled WGS sequence"/>
</dbReference>
<proteinExistence type="predicted"/>